<accession>A0AAV4M1C8</accession>
<dbReference type="AlphaFoldDB" id="A0AAV4M1C8"/>
<dbReference type="EMBL" id="BPLF01000006">
    <property type="protein sequence ID" value="GIX66271.1"/>
    <property type="molecule type" value="Genomic_DNA"/>
</dbReference>
<protein>
    <submittedName>
        <fullName evidence="2">Uncharacterized protein</fullName>
    </submittedName>
</protein>
<dbReference type="Proteomes" id="UP001497744">
    <property type="component" value="Unassembled WGS sequence"/>
</dbReference>
<organism evidence="2 3">
    <name type="scientific">Babesia caballi</name>
    <dbReference type="NCBI Taxonomy" id="5871"/>
    <lineage>
        <taxon>Eukaryota</taxon>
        <taxon>Sar</taxon>
        <taxon>Alveolata</taxon>
        <taxon>Apicomplexa</taxon>
        <taxon>Aconoidasida</taxon>
        <taxon>Piroplasmida</taxon>
        <taxon>Babesiidae</taxon>
        <taxon>Babesia</taxon>
    </lineage>
</organism>
<reference evidence="2 3" key="1">
    <citation type="submission" date="2021-06" db="EMBL/GenBank/DDBJ databases">
        <title>Genome sequence of Babesia caballi.</title>
        <authorList>
            <person name="Yamagishi J."/>
            <person name="Kidaka T."/>
            <person name="Ochi A."/>
        </authorList>
    </citation>
    <scope>NUCLEOTIDE SEQUENCE [LARGE SCALE GENOMIC DNA]</scope>
    <source>
        <strain evidence="2">USDA-D6B2</strain>
    </source>
</reference>
<dbReference type="RefSeq" id="XP_067718340.1">
    <property type="nucleotide sequence ID" value="XM_067862239.1"/>
</dbReference>
<evidence type="ECO:0000256" key="1">
    <source>
        <dbReference type="SAM" id="MobiDB-lite"/>
    </source>
</evidence>
<keyword evidence="3" id="KW-1185">Reference proteome</keyword>
<feature type="region of interest" description="Disordered" evidence="1">
    <location>
        <begin position="168"/>
        <end position="190"/>
    </location>
</feature>
<proteinExistence type="predicted"/>
<gene>
    <name evidence="2" type="ORF">BcabD6B2_57070</name>
</gene>
<sequence length="485" mass="49416">MGHARAGHPLGATVAEVAEAELAAARVLQRPPQRHVVVKHLHEPRRPHLLGLDVEEPPGANRPGGLGLGQGDEAAVVAAEAQKGLGGGVGHPQGDVDVVVVKDVPEAGELLERGDLQHGRAQVLEDGAEVEVDALVDGGADGAVAGLVLVVDADVVAGLRDGRAVEDGDVERGARQEGRGLGEGGPHAGRGALEGAVRAGGVRVAGELHWRQSAAHDACLVGEDAEVAHGLAGALRAVRALLHGGELAVAQRHHLPQGPGLVEHRQHRDSHVREDHVDGVVVDGDVEQPLLAFDELEAGGLEGYEVLGLLARQAADGAHVAGAELDLLRHGGVVGGLSADAEPRGVGVGGGLTGAVRHDGGDAGVGASHAAVFLRAAAKPVALRARDVVSGAVVTDCRAVDSVADAEGEGSAIPYKLRDAGSEGPGVGCDGGYGFGDNFHGYTQEELAAANGAEQAECDSHDFQAADSSWHEMKPDALIFTKWPQ</sequence>
<dbReference type="GeneID" id="94197752"/>
<comment type="caution">
    <text evidence="2">The sequence shown here is derived from an EMBL/GenBank/DDBJ whole genome shotgun (WGS) entry which is preliminary data.</text>
</comment>
<name>A0AAV4M1C8_BABCB</name>
<evidence type="ECO:0000313" key="2">
    <source>
        <dbReference type="EMBL" id="GIX66271.1"/>
    </source>
</evidence>
<evidence type="ECO:0000313" key="3">
    <source>
        <dbReference type="Proteomes" id="UP001497744"/>
    </source>
</evidence>
<feature type="compositionally biased region" description="Basic and acidic residues" evidence="1">
    <location>
        <begin position="168"/>
        <end position="180"/>
    </location>
</feature>